<proteinExistence type="predicted"/>
<dbReference type="Proteomes" id="UP000615446">
    <property type="component" value="Unassembled WGS sequence"/>
</dbReference>
<accession>A0A8H3QU81</accession>
<name>A0A8H3QU81_9GLOM</name>
<gene>
    <name evidence="1" type="ORF">RCL2_001841400</name>
</gene>
<dbReference type="AlphaFoldDB" id="A0A8H3QU81"/>
<reference evidence="1" key="1">
    <citation type="submission" date="2019-10" db="EMBL/GenBank/DDBJ databases">
        <title>Conservation and host-specific expression of non-tandemly repeated heterogenous ribosome RNA gene in arbuscular mycorrhizal fungi.</title>
        <authorList>
            <person name="Maeda T."/>
            <person name="Kobayashi Y."/>
            <person name="Nakagawa T."/>
            <person name="Ezawa T."/>
            <person name="Yamaguchi K."/>
            <person name="Bino T."/>
            <person name="Nishimoto Y."/>
            <person name="Shigenobu S."/>
            <person name="Kawaguchi M."/>
        </authorList>
    </citation>
    <scope>NUCLEOTIDE SEQUENCE</scope>
    <source>
        <strain evidence="1">HR1</strain>
    </source>
</reference>
<dbReference type="OrthoDB" id="2406364at2759"/>
<evidence type="ECO:0000313" key="1">
    <source>
        <dbReference type="EMBL" id="GES91612.1"/>
    </source>
</evidence>
<dbReference type="EMBL" id="BLAL01000206">
    <property type="protein sequence ID" value="GES91612.1"/>
    <property type="molecule type" value="Genomic_DNA"/>
</dbReference>
<sequence>MKVPRKNKISSSVVYTKPTKEQKEYYKQKSVVENTHLSTNNWLKKFEKYRKTIGLAGNCKNITNLKDLEEQISDYVTVMKQQNGEEYSISSIINVMHALNQHLNMYSPLRPVDLLDQKQFPDLHLILDGKLKELAELEITDEDVYIYQDQNTLTSCRTTSMIINEQNNDNQNIDITPDTISTPGFRSALQVAKENISLQQVSVNNDKKMKEPRK</sequence>
<protein>
    <submittedName>
        <fullName evidence="1">Uncharacterized protein</fullName>
    </submittedName>
</protein>
<organism evidence="1 2">
    <name type="scientific">Rhizophagus clarus</name>
    <dbReference type="NCBI Taxonomy" id="94130"/>
    <lineage>
        <taxon>Eukaryota</taxon>
        <taxon>Fungi</taxon>
        <taxon>Fungi incertae sedis</taxon>
        <taxon>Mucoromycota</taxon>
        <taxon>Glomeromycotina</taxon>
        <taxon>Glomeromycetes</taxon>
        <taxon>Glomerales</taxon>
        <taxon>Glomeraceae</taxon>
        <taxon>Rhizophagus</taxon>
    </lineage>
</organism>
<comment type="caution">
    <text evidence="1">The sequence shown here is derived from an EMBL/GenBank/DDBJ whole genome shotgun (WGS) entry which is preliminary data.</text>
</comment>
<evidence type="ECO:0000313" key="2">
    <source>
        <dbReference type="Proteomes" id="UP000615446"/>
    </source>
</evidence>